<dbReference type="InterPro" id="IPR012027">
    <property type="entry name" value="Formylmethanofuran_DH_asu"/>
</dbReference>
<dbReference type="AlphaFoldDB" id="A0A3G8M4H2"/>
<evidence type="ECO:0000313" key="2">
    <source>
        <dbReference type="EMBL" id="AZG76853.1"/>
    </source>
</evidence>
<dbReference type="Pfam" id="PF07969">
    <property type="entry name" value="Amidohydro_3"/>
    <property type="match status" value="1"/>
</dbReference>
<reference evidence="2 3" key="1">
    <citation type="submission" date="2018-11" db="EMBL/GenBank/DDBJ databases">
        <title>Genome squencing of methanotrophic bacteria isolated from alkaline groundwater in Korea.</title>
        <authorList>
            <person name="Nguyen L.N."/>
        </authorList>
    </citation>
    <scope>NUCLEOTIDE SEQUENCE [LARGE SCALE GENOMIC DNA]</scope>
    <source>
        <strain evidence="2 3">GW6</strain>
    </source>
</reference>
<gene>
    <name evidence="2" type="ORF">EHO51_08985</name>
</gene>
<sequence length="545" mass="59352">MALTVLRGGHIVDPATGQDAIGDVWFEDGRIVERPDGRSADKEIDVSGHIVMAGAIDIHSHIAGGNVNTARLLLPELHRAIRARLADTPLSTAKWSSYETGRLYAQMGFTTVVEPAMAPHHALQTHLEFNDVPIIDKGALTVLGNDDFLLGMLRDGEKDGAINDYVAQTVENTRSLGLKCINPGGVEAFKENMRAFGLDDVVPFYGLTSRQIFQSLQKSTQALGIAHPLHLHMNNLGLAGNIDTALATIDAAQGLPLHLAHVQFYAYGKEGKNGFSSAGALFAEKINANPNVSVDVGQVMFSDTVTISSDVLKQFNSLPGAIPKKGAIFDGDANGGGIVPYVYKISNYYNAIQWAAGLELFLLIENPEQVFFTTDHPNGGPFTTYPELFALLMSADLRAQHLARLPAEVLEHTTLPSISREYTLYEIAQMSRSGAAKLFGFVDRGRLSPGAIADIAVYKPGRDVAGMFRRAALVFKDGALVVRDGQVSHYTRGKTLHIRPRYDQQITKRLDSYYDELYGLPRSIFDVPDAALPHKDAFAEVPCRI</sequence>
<dbReference type="InterPro" id="IPR013108">
    <property type="entry name" value="Amidohydro_3"/>
</dbReference>
<protein>
    <submittedName>
        <fullName evidence="2">Formylmethanofuran dehydrogenase subunit A</fullName>
    </submittedName>
</protein>
<name>A0A3G8M4H2_9HYPH</name>
<dbReference type="KEGG" id="mros:EHO51_08985"/>
<dbReference type="GO" id="GO:0016810">
    <property type="term" value="F:hydrolase activity, acting on carbon-nitrogen (but not peptide) bonds"/>
    <property type="evidence" value="ECO:0007669"/>
    <property type="project" value="InterPro"/>
</dbReference>
<dbReference type="InterPro" id="IPR050378">
    <property type="entry name" value="Metallo-dep_Hydrolases_sf"/>
</dbReference>
<dbReference type="NCBIfam" id="TIGR03121">
    <property type="entry name" value="one_C_dehyd_A"/>
    <property type="match status" value="1"/>
</dbReference>
<dbReference type="InterPro" id="IPR032466">
    <property type="entry name" value="Metal_Hydrolase"/>
</dbReference>
<accession>A0A3G8M4H2</accession>
<feature type="domain" description="Amidohydrolase 3" evidence="1">
    <location>
        <begin position="42"/>
        <end position="487"/>
    </location>
</feature>
<dbReference type="RefSeq" id="WP_124738597.1">
    <property type="nucleotide sequence ID" value="NZ_CP034086.1"/>
</dbReference>
<dbReference type="SUPFAM" id="SSF51338">
    <property type="entry name" value="Composite domain of metallo-dependent hydrolases"/>
    <property type="match status" value="2"/>
</dbReference>
<organism evidence="2 3">
    <name type="scientific">Methylocystis rosea</name>
    <dbReference type="NCBI Taxonomy" id="173366"/>
    <lineage>
        <taxon>Bacteria</taxon>
        <taxon>Pseudomonadati</taxon>
        <taxon>Pseudomonadota</taxon>
        <taxon>Alphaproteobacteria</taxon>
        <taxon>Hyphomicrobiales</taxon>
        <taxon>Methylocystaceae</taxon>
        <taxon>Methylocystis</taxon>
    </lineage>
</organism>
<dbReference type="Proteomes" id="UP000273982">
    <property type="component" value="Chromosome"/>
</dbReference>
<evidence type="ECO:0000259" key="1">
    <source>
        <dbReference type="Pfam" id="PF07969"/>
    </source>
</evidence>
<dbReference type="EMBL" id="CP034086">
    <property type="protein sequence ID" value="AZG76853.1"/>
    <property type="molecule type" value="Genomic_DNA"/>
</dbReference>
<dbReference type="PANTHER" id="PTHR11647:SF1">
    <property type="entry name" value="COLLAPSIN RESPONSE MEDIATOR PROTEIN"/>
    <property type="match status" value="1"/>
</dbReference>
<dbReference type="Gene3D" id="3.20.20.140">
    <property type="entry name" value="Metal-dependent hydrolases"/>
    <property type="match status" value="1"/>
</dbReference>
<dbReference type="SUPFAM" id="SSF51556">
    <property type="entry name" value="Metallo-dependent hydrolases"/>
    <property type="match status" value="1"/>
</dbReference>
<evidence type="ECO:0000313" key="3">
    <source>
        <dbReference type="Proteomes" id="UP000273982"/>
    </source>
</evidence>
<dbReference type="PANTHER" id="PTHR11647">
    <property type="entry name" value="HYDRANTOINASE/DIHYDROPYRIMIDINASE FAMILY MEMBER"/>
    <property type="match status" value="1"/>
</dbReference>
<proteinExistence type="predicted"/>
<dbReference type="InterPro" id="IPR011059">
    <property type="entry name" value="Metal-dep_hydrolase_composite"/>
</dbReference>